<accession>A0A2Z7APX7</accession>
<gene>
    <name evidence="2" type="ORF">F511_23968</name>
</gene>
<evidence type="ECO:0000256" key="1">
    <source>
        <dbReference type="SAM" id="MobiDB-lite"/>
    </source>
</evidence>
<reference evidence="2 3" key="1">
    <citation type="journal article" date="2015" name="Proc. Natl. Acad. Sci. U.S.A.">
        <title>The resurrection genome of Boea hygrometrica: A blueprint for survival of dehydration.</title>
        <authorList>
            <person name="Xiao L."/>
            <person name="Yang G."/>
            <person name="Zhang L."/>
            <person name="Yang X."/>
            <person name="Zhao S."/>
            <person name="Ji Z."/>
            <person name="Zhou Q."/>
            <person name="Hu M."/>
            <person name="Wang Y."/>
            <person name="Chen M."/>
            <person name="Xu Y."/>
            <person name="Jin H."/>
            <person name="Xiao X."/>
            <person name="Hu G."/>
            <person name="Bao F."/>
            <person name="Hu Y."/>
            <person name="Wan P."/>
            <person name="Li L."/>
            <person name="Deng X."/>
            <person name="Kuang T."/>
            <person name="Xiang C."/>
            <person name="Zhu J.K."/>
            <person name="Oliver M.J."/>
            <person name="He Y."/>
        </authorList>
    </citation>
    <scope>NUCLEOTIDE SEQUENCE [LARGE SCALE GENOMIC DNA]</scope>
    <source>
        <strain evidence="3">cv. XS01</strain>
    </source>
</reference>
<evidence type="ECO:0000313" key="3">
    <source>
        <dbReference type="Proteomes" id="UP000250235"/>
    </source>
</evidence>
<feature type="compositionally biased region" description="Basic residues" evidence="1">
    <location>
        <begin position="34"/>
        <end position="45"/>
    </location>
</feature>
<dbReference type="Proteomes" id="UP000250235">
    <property type="component" value="Unassembled WGS sequence"/>
</dbReference>
<dbReference type="EMBL" id="KV014896">
    <property type="protein sequence ID" value="KZV21377.1"/>
    <property type="molecule type" value="Genomic_DNA"/>
</dbReference>
<dbReference type="AlphaFoldDB" id="A0A2Z7APX7"/>
<feature type="region of interest" description="Disordered" evidence="1">
    <location>
        <begin position="131"/>
        <end position="173"/>
    </location>
</feature>
<feature type="region of interest" description="Disordered" evidence="1">
    <location>
        <begin position="1"/>
        <end position="45"/>
    </location>
</feature>
<protein>
    <submittedName>
        <fullName evidence="2">Uncharacterized protein</fullName>
    </submittedName>
</protein>
<sequence>MGCPGQVQTKTRSKIQPSQCRREFTGRRPPAGGHHQRNARRKAARSSRSVACIIAHVAPNDGATRGVHVARQPCNSSHERAPIMAHRLLSTAQRFARGRWTRPAITMRNQCAGAAAVDSSIRPRPEARLLRQPALEGLTRSTRMDSPRKTDRSKSDQLSAAAAAVKADGGGGF</sequence>
<proteinExistence type="predicted"/>
<evidence type="ECO:0000313" key="2">
    <source>
        <dbReference type="EMBL" id="KZV21377.1"/>
    </source>
</evidence>
<name>A0A2Z7APX7_9LAMI</name>
<feature type="compositionally biased region" description="Polar residues" evidence="1">
    <location>
        <begin position="1"/>
        <end position="19"/>
    </location>
</feature>
<organism evidence="2 3">
    <name type="scientific">Dorcoceras hygrometricum</name>
    <dbReference type="NCBI Taxonomy" id="472368"/>
    <lineage>
        <taxon>Eukaryota</taxon>
        <taxon>Viridiplantae</taxon>
        <taxon>Streptophyta</taxon>
        <taxon>Embryophyta</taxon>
        <taxon>Tracheophyta</taxon>
        <taxon>Spermatophyta</taxon>
        <taxon>Magnoliopsida</taxon>
        <taxon>eudicotyledons</taxon>
        <taxon>Gunneridae</taxon>
        <taxon>Pentapetalae</taxon>
        <taxon>asterids</taxon>
        <taxon>lamiids</taxon>
        <taxon>Lamiales</taxon>
        <taxon>Gesneriaceae</taxon>
        <taxon>Didymocarpoideae</taxon>
        <taxon>Trichosporeae</taxon>
        <taxon>Loxocarpinae</taxon>
        <taxon>Dorcoceras</taxon>
    </lineage>
</organism>
<keyword evidence="3" id="KW-1185">Reference proteome</keyword>
<feature type="compositionally biased region" description="Basic and acidic residues" evidence="1">
    <location>
        <begin position="142"/>
        <end position="155"/>
    </location>
</feature>